<dbReference type="Proteomes" id="UP000199022">
    <property type="component" value="Unassembled WGS sequence"/>
</dbReference>
<dbReference type="InterPro" id="IPR037165">
    <property type="entry name" value="AldOxase/xan_DH_Mopterin-bd_sf"/>
</dbReference>
<dbReference type="STRING" id="1225127.SAMN05661030_0122"/>
<dbReference type="InterPro" id="IPR046867">
    <property type="entry name" value="AldOxase/xan_DH_MoCoBD2"/>
</dbReference>
<dbReference type="InterPro" id="IPR012368">
    <property type="entry name" value="OxRdtase_Mopterin-bd_su_IorB"/>
</dbReference>
<name>A0A1I1GMQ0_9ACTN</name>
<feature type="region of interest" description="Disordered" evidence="1">
    <location>
        <begin position="1"/>
        <end position="22"/>
    </location>
</feature>
<dbReference type="Pfam" id="PF20256">
    <property type="entry name" value="MoCoBD_2"/>
    <property type="match status" value="2"/>
</dbReference>
<evidence type="ECO:0000313" key="4">
    <source>
        <dbReference type="Proteomes" id="UP000199022"/>
    </source>
</evidence>
<dbReference type="InterPro" id="IPR006311">
    <property type="entry name" value="TAT_signal"/>
</dbReference>
<feature type="domain" description="Aldehyde oxidase/xanthine dehydrogenase a/b hammerhead" evidence="2">
    <location>
        <begin position="240"/>
        <end position="320"/>
    </location>
</feature>
<evidence type="ECO:0000256" key="1">
    <source>
        <dbReference type="SAM" id="MobiDB-lite"/>
    </source>
</evidence>
<gene>
    <name evidence="3" type="ORF">SAMN05661030_0122</name>
</gene>
<dbReference type="PIRSF" id="PIRSF036389">
    <property type="entry name" value="IOR_B"/>
    <property type="match status" value="1"/>
</dbReference>
<dbReference type="PROSITE" id="PS51318">
    <property type="entry name" value="TAT"/>
    <property type="match status" value="1"/>
</dbReference>
<organism evidence="3 4">
    <name type="scientific">Klenkia taihuensis</name>
    <dbReference type="NCBI Taxonomy" id="1225127"/>
    <lineage>
        <taxon>Bacteria</taxon>
        <taxon>Bacillati</taxon>
        <taxon>Actinomycetota</taxon>
        <taxon>Actinomycetes</taxon>
        <taxon>Geodermatophilales</taxon>
        <taxon>Geodermatophilaceae</taxon>
        <taxon>Klenkia</taxon>
    </lineage>
</organism>
<dbReference type="EMBL" id="FOMD01000001">
    <property type="protein sequence ID" value="SFC10573.1"/>
    <property type="molecule type" value="Genomic_DNA"/>
</dbReference>
<accession>A0A1I1GMQ0</accession>
<protein>
    <submittedName>
        <fullName evidence="3">Isoquinoline 1-oxidoreductase, beta subunit</fullName>
    </submittedName>
</protein>
<dbReference type="RefSeq" id="WP_207506055.1">
    <property type="nucleotide sequence ID" value="NZ_BNAC01000002.1"/>
</dbReference>
<dbReference type="InterPro" id="IPR008274">
    <property type="entry name" value="AldOxase/xan_DH_MoCoBD1"/>
</dbReference>
<dbReference type="Pfam" id="PF02738">
    <property type="entry name" value="MoCoBD_1"/>
    <property type="match status" value="1"/>
</dbReference>
<dbReference type="InterPro" id="IPR052516">
    <property type="entry name" value="N-heterocyclic_Hydroxylase"/>
</dbReference>
<proteinExistence type="predicted"/>
<reference evidence="4" key="1">
    <citation type="submission" date="2016-10" db="EMBL/GenBank/DDBJ databases">
        <authorList>
            <person name="Varghese N."/>
            <person name="Submissions S."/>
        </authorList>
    </citation>
    <scope>NUCLEOTIDE SEQUENCE [LARGE SCALE GENOMIC DNA]</scope>
    <source>
        <strain evidence="4">DSM 45962</strain>
    </source>
</reference>
<dbReference type="Gene3D" id="3.30.365.10">
    <property type="entry name" value="Aldehyde oxidase/xanthine dehydrogenase, molybdopterin binding domain"/>
    <property type="match status" value="4"/>
</dbReference>
<evidence type="ECO:0000259" key="2">
    <source>
        <dbReference type="SMART" id="SM01008"/>
    </source>
</evidence>
<sequence>MSLGTPEHDTQEPVQHPSREHSRRQFLTYLVAAPTLAVAARIGADGLAPGTAQAVVPSLPAPAEVLDLGDALILAAAPTANLIVVTVDDAGRVGLALPRAEVGQGITTAVGMLLADELDVPLDQVDVTLADARPELVFNQLTGGSNTIRSVYGPVRAAAAQARARLLAAAAARWGTAPSVLTVSGGVVSGPGGRTATYAELSAAAADPGLAVVVATPKPPSAARLVGTPTNRVDARRMVTGQMDYTLDLDVVPGALPTMVRRPPSINGTVRSVQNLAAVKAMPGVVDVVTVATGVAVLAETFGQALAGKEALQVTWGPGTVDGESNATIQQKLRAATLPFAVPPLLTTTVDAEFDFAMVSHAPMETNSAIADVRRDRAEIWSGLKSPIVAQQTIAAELGLPQSAVTVHVTQGGGSFGRRLFFDAALEAARISKAAGKPVKLMWSRIDDMRHGRARAASFHRIRATVAAGQVLTFEHRVASGETDTRHGLGEILTSVAASLPVGGNLSFAQTIFLTTVHSPYQLGVTTHLLNEVPLQMHTGSWRSVYSANTRGAEEVLMDEIAAKLGKDPVAFRREFLKSDRFRAVLDKVATEGQWGRSLPRGTAQGIGFHAEYKSCTACLVEVDATDPRRPRVTRATIAADVGRPINPRGLESQLLGGLTDAIGTTFRAGLHIDAGLPLEGSYSQFHYTRQADSPRDARVFILPATGEPGGAGELGVPAAVGAVANAYARATGTKPRSFPIEFPVDFTPFPR</sequence>
<evidence type="ECO:0000313" key="3">
    <source>
        <dbReference type="EMBL" id="SFC10573.1"/>
    </source>
</evidence>
<feature type="compositionally biased region" description="Basic and acidic residues" evidence="1">
    <location>
        <begin position="1"/>
        <end position="11"/>
    </location>
</feature>
<dbReference type="GO" id="GO:0016491">
    <property type="term" value="F:oxidoreductase activity"/>
    <property type="evidence" value="ECO:0007669"/>
    <property type="project" value="InterPro"/>
</dbReference>
<dbReference type="PANTHER" id="PTHR47495:SF1">
    <property type="entry name" value="BLL3820 PROTEIN"/>
    <property type="match status" value="1"/>
</dbReference>
<dbReference type="Gene3D" id="3.90.1170.50">
    <property type="entry name" value="Aldehyde oxidase/xanthine dehydrogenase, a/b hammerhead"/>
    <property type="match status" value="1"/>
</dbReference>
<dbReference type="SMART" id="SM01008">
    <property type="entry name" value="Ald_Xan_dh_C"/>
    <property type="match status" value="1"/>
</dbReference>
<dbReference type="InterPro" id="IPR000674">
    <property type="entry name" value="Ald_Oxase/Xan_DH_a/b"/>
</dbReference>
<dbReference type="SUPFAM" id="SSF56003">
    <property type="entry name" value="Molybdenum cofactor-binding domain"/>
    <property type="match status" value="2"/>
</dbReference>
<dbReference type="AlphaFoldDB" id="A0A1I1GMQ0"/>
<keyword evidence="4" id="KW-1185">Reference proteome</keyword>
<dbReference type="PANTHER" id="PTHR47495">
    <property type="entry name" value="ALDEHYDE DEHYDROGENASE"/>
    <property type="match status" value="1"/>
</dbReference>